<dbReference type="AlphaFoldDB" id="A0A7K0EJH8"/>
<gene>
    <name evidence="3" type="ORF">GJJ30_10310</name>
</gene>
<evidence type="ECO:0000313" key="4">
    <source>
        <dbReference type="Proteomes" id="UP000441754"/>
    </source>
</evidence>
<sequence>MITEDISLKSFFAALLTPIVQSAVQAEFDRRPFPSASNQSTPRSNRIGGTELVKELTGYSDSTIYNKVSKNEIPVHSREGGKLLFSEEQLREWISQGRPKNQELTQSVDSFLGSRKRRTAA</sequence>
<feature type="region of interest" description="Disordered" evidence="1">
    <location>
        <begin position="95"/>
        <end position="121"/>
    </location>
</feature>
<name>A0A7K0EJH8_9BACT</name>
<evidence type="ECO:0000313" key="3">
    <source>
        <dbReference type="EMBL" id="MRS61681.1"/>
    </source>
</evidence>
<feature type="region of interest" description="Disordered" evidence="1">
    <location>
        <begin position="28"/>
        <end position="48"/>
    </location>
</feature>
<comment type="caution">
    <text evidence="3">The sequence shown here is derived from an EMBL/GenBank/DDBJ whole genome shotgun (WGS) entry which is preliminary data.</text>
</comment>
<proteinExistence type="predicted"/>
<feature type="compositionally biased region" description="Polar residues" evidence="1">
    <location>
        <begin position="35"/>
        <end position="44"/>
    </location>
</feature>
<dbReference type="EMBL" id="WJXZ01000005">
    <property type="protein sequence ID" value="MRS61681.1"/>
    <property type="molecule type" value="Genomic_DNA"/>
</dbReference>
<dbReference type="Pfam" id="PF12728">
    <property type="entry name" value="HTH_17"/>
    <property type="match status" value="1"/>
</dbReference>
<accession>A0A7K0EJH8</accession>
<organism evidence="3 4">
    <name type="scientific">Larkinella terrae</name>
    <dbReference type="NCBI Taxonomy" id="2025311"/>
    <lineage>
        <taxon>Bacteria</taxon>
        <taxon>Pseudomonadati</taxon>
        <taxon>Bacteroidota</taxon>
        <taxon>Cytophagia</taxon>
        <taxon>Cytophagales</taxon>
        <taxon>Spirosomataceae</taxon>
        <taxon>Larkinella</taxon>
    </lineage>
</organism>
<protein>
    <submittedName>
        <fullName evidence="3">Helix-turn-helix domain-containing protein</fullName>
    </submittedName>
</protein>
<dbReference type="Proteomes" id="UP000441754">
    <property type="component" value="Unassembled WGS sequence"/>
</dbReference>
<keyword evidence="4" id="KW-1185">Reference proteome</keyword>
<evidence type="ECO:0000259" key="2">
    <source>
        <dbReference type="Pfam" id="PF12728"/>
    </source>
</evidence>
<dbReference type="InterPro" id="IPR041657">
    <property type="entry name" value="HTH_17"/>
</dbReference>
<reference evidence="3 4" key="1">
    <citation type="journal article" date="2018" name="Antonie Van Leeuwenhoek">
        <title>Larkinella terrae sp. nov., isolated from soil on Jeju Island, South Korea.</title>
        <authorList>
            <person name="Ten L.N."/>
            <person name="Jeon J."/>
            <person name="Park S.J."/>
            <person name="Park S."/>
            <person name="Lee S.Y."/>
            <person name="Kim M.K."/>
            <person name="Jung H.Y."/>
        </authorList>
    </citation>
    <scope>NUCLEOTIDE SEQUENCE [LARGE SCALE GENOMIC DNA]</scope>
    <source>
        <strain evidence="3 4">KCTC 52001</strain>
    </source>
</reference>
<dbReference type="OrthoDB" id="597977at2"/>
<feature type="compositionally biased region" description="Polar residues" evidence="1">
    <location>
        <begin position="98"/>
        <end position="109"/>
    </location>
</feature>
<evidence type="ECO:0000256" key="1">
    <source>
        <dbReference type="SAM" id="MobiDB-lite"/>
    </source>
</evidence>
<dbReference type="RefSeq" id="WP_154175069.1">
    <property type="nucleotide sequence ID" value="NZ_WJXZ01000005.1"/>
</dbReference>
<feature type="domain" description="Helix-turn-helix" evidence="2">
    <location>
        <begin position="54"/>
        <end position="97"/>
    </location>
</feature>